<evidence type="ECO:0000313" key="2">
    <source>
        <dbReference type="EMBL" id="MFC4357391.1"/>
    </source>
</evidence>
<dbReference type="PANTHER" id="PTHR40700">
    <property type="entry name" value="HYPOTHETICAL MEMBRANE PROTEIN, CONSERVED, DUF63 FAMILY"/>
    <property type="match status" value="1"/>
</dbReference>
<organism evidence="2 3">
    <name type="scientific">Halobium salinum</name>
    <dbReference type="NCBI Taxonomy" id="1364940"/>
    <lineage>
        <taxon>Archaea</taxon>
        <taxon>Methanobacteriati</taxon>
        <taxon>Methanobacteriota</taxon>
        <taxon>Stenosarchaea group</taxon>
        <taxon>Halobacteria</taxon>
        <taxon>Halobacteriales</taxon>
        <taxon>Haloferacaceae</taxon>
        <taxon>Halobium</taxon>
    </lineage>
</organism>
<dbReference type="Proteomes" id="UP001595921">
    <property type="component" value="Unassembled WGS sequence"/>
</dbReference>
<evidence type="ECO:0000256" key="1">
    <source>
        <dbReference type="SAM" id="Phobius"/>
    </source>
</evidence>
<keyword evidence="1" id="KW-0812">Transmembrane</keyword>
<feature type="transmembrane region" description="Helical" evidence="1">
    <location>
        <begin position="73"/>
        <end position="92"/>
    </location>
</feature>
<feature type="transmembrane region" description="Helical" evidence="1">
    <location>
        <begin position="249"/>
        <end position="271"/>
    </location>
</feature>
<accession>A0ABD5P9E8</accession>
<sequence>MQVLPEGFSLPPVPYLLALLLALGVVAFGLYRRRPTVTERHVLALAPWMVAGSAFHVLYALNALPAALRPLGGTAAVYLVVAVLAGATWLLADRAGDGGLAVPVALASTGAVAFLASAAVALAWGVDNGSLRLGWAALILVGGCVVAAATWAVLARVRPAATSVTGWVGVLAVFGHALDAVSTAVGIDILGFAERTPASRFIIEVGNSLPTAEFVGGAWLFVLVKLLVAGAIVTLFADYVREEPTEGYLLLGLVAAVGLGPGAHNVVLFTVA</sequence>
<feature type="transmembrane region" description="Helical" evidence="1">
    <location>
        <begin position="218"/>
        <end position="237"/>
    </location>
</feature>
<dbReference type="PANTHER" id="PTHR40700:SF1">
    <property type="entry name" value="DUF63 DOMAIN-CONTAINING PROTEIN"/>
    <property type="match status" value="1"/>
</dbReference>
<keyword evidence="3" id="KW-1185">Reference proteome</keyword>
<keyword evidence="1" id="KW-0472">Membrane</keyword>
<protein>
    <submittedName>
        <fullName evidence="2">DUF63 family protein</fullName>
    </submittedName>
</protein>
<evidence type="ECO:0000313" key="3">
    <source>
        <dbReference type="Proteomes" id="UP001595921"/>
    </source>
</evidence>
<dbReference type="RefSeq" id="WP_267622312.1">
    <property type="nucleotide sequence ID" value="NZ_JAODIW010000006.1"/>
</dbReference>
<feature type="transmembrane region" description="Helical" evidence="1">
    <location>
        <begin position="12"/>
        <end position="30"/>
    </location>
</feature>
<comment type="caution">
    <text evidence="2">The sequence shown here is derived from an EMBL/GenBank/DDBJ whole genome shotgun (WGS) entry which is preliminary data.</text>
</comment>
<proteinExistence type="predicted"/>
<dbReference type="EMBL" id="JBHSDS010000003">
    <property type="protein sequence ID" value="MFC4357391.1"/>
    <property type="molecule type" value="Genomic_DNA"/>
</dbReference>
<feature type="transmembrane region" description="Helical" evidence="1">
    <location>
        <begin position="104"/>
        <end position="126"/>
    </location>
</feature>
<name>A0ABD5P9E8_9EURY</name>
<feature type="transmembrane region" description="Helical" evidence="1">
    <location>
        <begin position="166"/>
        <end position="187"/>
    </location>
</feature>
<keyword evidence="1" id="KW-1133">Transmembrane helix</keyword>
<feature type="transmembrane region" description="Helical" evidence="1">
    <location>
        <begin position="42"/>
        <end position="61"/>
    </location>
</feature>
<feature type="transmembrane region" description="Helical" evidence="1">
    <location>
        <begin position="132"/>
        <end position="154"/>
    </location>
</feature>
<dbReference type="InterPro" id="IPR002749">
    <property type="entry name" value="DUF63"/>
</dbReference>
<reference evidence="2 3" key="1">
    <citation type="journal article" date="2019" name="Int. J. Syst. Evol. Microbiol.">
        <title>The Global Catalogue of Microorganisms (GCM) 10K type strain sequencing project: providing services to taxonomists for standard genome sequencing and annotation.</title>
        <authorList>
            <consortium name="The Broad Institute Genomics Platform"/>
            <consortium name="The Broad Institute Genome Sequencing Center for Infectious Disease"/>
            <person name="Wu L."/>
            <person name="Ma J."/>
        </authorList>
    </citation>
    <scope>NUCLEOTIDE SEQUENCE [LARGE SCALE GENOMIC DNA]</scope>
    <source>
        <strain evidence="2 3">CGMCC 1.12553</strain>
    </source>
</reference>
<dbReference type="AlphaFoldDB" id="A0ABD5P9E8"/>
<dbReference type="Pfam" id="PF01889">
    <property type="entry name" value="DUF63"/>
    <property type="match status" value="1"/>
</dbReference>
<gene>
    <name evidence="2" type="ORF">ACFO0N_05435</name>
</gene>